<gene>
    <name evidence="6 11" type="primary">uvrC</name>
    <name evidence="11" type="ORF">ALNOE001_19020</name>
</gene>
<evidence type="ECO:0000259" key="9">
    <source>
        <dbReference type="PROSITE" id="PS50164"/>
    </source>
</evidence>
<evidence type="ECO:0000256" key="3">
    <source>
        <dbReference type="ARBA" id="ARBA00022769"/>
    </source>
</evidence>
<keyword evidence="4 6" id="KW-0267">Excision nuclease</keyword>
<evidence type="ECO:0000256" key="4">
    <source>
        <dbReference type="ARBA" id="ARBA00022881"/>
    </source>
</evidence>
<dbReference type="NCBIfam" id="TIGR00194">
    <property type="entry name" value="uvrC"/>
    <property type="match status" value="1"/>
</dbReference>
<dbReference type="PROSITE" id="PS50164">
    <property type="entry name" value="GIY_YIG"/>
    <property type="match status" value="1"/>
</dbReference>
<comment type="caution">
    <text evidence="11">The sequence shown here is derived from an EMBL/GenBank/DDBJ whole genome shotgun (WGS) entry which is preliminary data.</text>
</comment>
<sequence length="597" mass="68751">MSTKVKSPEDLPKKPGIYIMKDFKDSVIYIGKSKSLRNRVKSYFKDKYDTPKTKILMSHFNSLEYIITDSEKEALILEANLIKKHKPKYNIRLKDDKRYPYVKITDEEFPRLIITRNIGKTDSYFGPFADVGSVRQTVKFLKSLFKIRTCRKMDGPCLNCQIDLCYGPCAGNISEKEYKKLINKIDLFFQGKYTEISENLEKEMKNASDEFNFEKAAVLRDQIASIAEVMEKQFVDFADELDQDIIAMSFDGDSAIVVVFSIRNGKINGKDDFLMSGAKNNKSNEVISAFIQQYYSINRHVPKEIILEEKIKDEEEKKLLIEWLTDLRGGEVELTVPLEGSKLRLIRMVMKNAEIIEKQKKKMKNAMIELKKYLKLPKLPRIIEGYDVSNISGKLAVGSKVSFLDSKPNKKQYTRFKLETPGPNDYEMMRELLNRGLKQLIECSDKDKNEKTKKCEEPNLIVIDGGKGQLGIATEVLKKYNLEHIPIIGLAKEFEEIFIPQSQTPIIIPKENEGLHLLQRVRDESHRFAVTYHRKLRSKAIEGSELDEVVGVGKTRKINILKHFGDIENVKKASLDEISNVKGLNKKVAKEIYDKFH</sequence>
<feature type="domain" description="UvrC family homology region profile" evidence="10">
    <location>
        <begin position="245"/>
        <end position="477"/>
    </location>
</feature>
<dbReference type="FunFam" id="3.40.1440.10:FF:000001">
    <property type="entry name" value="UvrABC system protein C"/>
    <property type="match status" value="1"/>
</dbReference>
<accession>A0A366M8F4</accession>
<dbReference type="SMART" id="SM00465">
    <property type="entry name" value="GIYc"/>
    <property type="match status" value="1"/>
</dbReference>
<dbReference type="PANTHER" id="PTHR30562:SF1">
    <property type="entry name" value="UVRABC SYSTEM PROTEIN C"/>
    <property type="match status" value="1"/>
</dbReference>
<evidence type="ECO:0000256" key="2">
    <source>
        <dbReference type="ARBA" id="ARBA00022763"/>
    </source>
</evidence>
<dbReference type="InterPro" id="IPR047296">
    <property type="entry name" value="GIY-YIG_UvrC_Cho"/>
</dbReference>
<evidence type="ECO:0000313" key="12">
    <source>
        <dbReference type="Proteomes" id="UP000253099"/>
    </source>
</evidence>
<dbReference type="InterPro" id="IPR036876">
    <property type="entry name" value="UVR_dom_sf"/>
</dbReference>
<dbReference type="HAMAP" id="MF_00203">
    <property type="entry name" value="UvrC"/>
    <property type="match status" value="1"/>
</dbReference>
<keyword evidence="2 6" id="KW-0227">DNA damage</keyword>
<keyword evidence="5 6" id="KW-0234">DNA repair</keyword>
<feature type="coiled-coil region" evidence="7">
    <location>
        <begin position="190"/>
        <end position="217"/>
    </location>
</feature>
<dbReference type="AlphaFoldDB" id="A0A366M8F4"/>
<feature type="domain" description="GIY-YIG" evidence="9">
    <location>
        <begin position="13"/>
        <end position="91"/>
    </location>
</feature>
<keyword evidence="1 6" id="KW-0963">Cytoplasm</keyword>
<dbReference type="GO" id="GO:0009381">
    <property type="term" value="F:excinuclease ABC activity"/>
    <property type="evidence" value="ECO:0007669"/>
    <property type="project" value="UniProtKB-UniRule"/>
</dbReference>
<dbReference type="Pfam" id="PF01541">
    <property type="entry name" value="GIY-YIG"/>
    <property type="match status" value="1"/>
</dbReference>
<name>A0A366M8F4_9EURY</name>
<evidence type="ECO:0000256" key="7">
    <source>
        <dbReference type="SAM" id="Coils"/>
    </source>
</evidence>
<dbReference type="Gene3D" id="1.10.150.20">
    <property type="entry name" value="5' to 3' exonuclease, C-terminal subdomain"/>
    <property type="match status" value="1"/>
</dbReference>
<dbReference type="PROSITE" id="PS50151">
    <property type="entry name" value="UVR"/>
    <property type="match status" value="1"/>
</dbReference>
<comment type="subcellular location">
    <subcellularLocation>
        <location evidence="6">Cytoplasm</location>
    </subcellularLocation>
</comment>
<dbReference type="Gene3D" id="3.30.420.340">
    <property type="entry name" value="UvrC, RNAse H endonuclease domain"/>
    <property type="match status" value="1"/>
</dbReference>
<keyword evidence="3 6" id="KW-0228">DNA excision</keyword>
<dbReference type="InterPro" id="IPR038476">
    <property type="entry name" value="UvrC_RNase_H_dom_sf"/>
</dbReference>
<feature type="domain" description="UVR" evidence="8">
    <location>
        <begin position="194"/>
        <end position="229"/>
    </location>
</feature>
<dbReference type="Proteomes" id="UP000253099">
    <property type="component" value="Unassembled WGS sequence"/>
</dbReference>
<dbReference type="InterPro" id="IPR004791">
    <property type="entry name" value="UvrC"/>
</dbReference>
<dbReference type="InterPro" id="IPR001162">
    <property type="entry name" value="UvrC_RNase_H_dom"/>
</dbReference>
<dbReference type="InterPro" id="IPR000305">
    <property type="entry name" value="GIY-YIG_endonuc"/>
</dbReference>
<dbReference type="GO" id="GO:0006289">
    <property type="term" value="P:nucleotide-excision repair"/>
    <property type="evidence" value="ECO:0007669"/>
    <property type="project" value="UniProtKB-UniRule"/>
</dbReference>
<dbReference type="SUPFAM" id="SSF47781">
    <property type="entry name" value="RuvA domain 2-like"/>
    <property type="match status" value="1"/>
</dbReference>
<dbReference type="SUPFAM" id="SSF82771">
    <property type="entry name" value="GIY-YIG endonuclease"/>
    <property type="match status" value="1"/>
</dbReference>
<proteinExistence type="inferred from homology"/>
<evidence type="ECO:0000313" key="11">
    <source>
        <dbReference type="EMBL" id="RBQ22521.1"/>
    </source>
</evidence>
<keyword evidence="7" id="KW-0175">Coiled coil</keyword>
<keyword evidence="12" id="KW-1185">Reference proteome</keyword>
<keyword evidence="6" id="KW-0742">SOS response</keyword>
<evidence type="ECO:0000259" key="8">
    <source>
        <dbReference type="PROSITE" id="PS50151"/>
    </source>
</evidence>
<comment type="function">
    <text evidence="6">The UvrABC repair system catalyzes the recognition and processing of DNA lesions. UvrC both incises the 5' and 3' sides of the lesion. The N-terminal half is responsible for the 3' incision and the C-terminal half is responsible for the 5' incision.</text>
</comment>
<evidence type="ECO:0000256" key="1">
    <source>
        <dbReference type="ARBA" id="ARBA00022490"/>
    </source>
</evidence>
<dbReference type="EMBL" id="NIZT01000062">
    <property type="protein sequence ID" value="RBQ22521.1"/>
    <property type="molecule type" value="Genomic_DNA"/>
</dbReference>
<evidence type="ECO:0000256" key="5">
    <source>
        <dbReference type="ARBA" id="ARBA00023204"/>
    </source>
</evidence>
<dbReference type="Pfam" id="PF02151">
    <property type="entry name" value="UVR"/>
    <property type="match status" value="1"/>
</dbReference>
<dbReference type="Pfam" id="PF22920">
    <property type="entry name" value="UvrC_RNaseH"/>
    <property type="match status" value="1"/>
</dbReference>
<dbReference type="Gene3D" id="3.40.1440.10">
    <property type="entry name" value="GIY-YIG endonuclease"/>
    <property type="match status" value="1"/>
</dbReference>
<dbReference type="Pfam" id="PF14520">
    <property type="entry name" value="HHH_5"/>
    <property type="match status" value="1"/>
</dbReference>
<dbReference type="NCBIfam" id="NF001824">
    <property type="entry name" value="PRK00558.1-5"/>
    <property type="match status" value="1"/>
</dbReference>
<organism evidence="11 12">
    <name type="scientific">Candidatus Methanobinarius endosymbioticus</name>
    <dbReference type="NCBI Taxonomy" id="2006182"/>
    <lineage>
        <taxon>Archaea</taxon>
        <taxon>Methanobacteriati</taxon>
        <taxon>Methanobacteriota</taxon>
        <taxon>Methanomada group</taxon>
        <taxon>Methanobacteria</taxon>
        <taxon>Methanobacteriales</taxon>
        <taxon>Methanobacteriaceae</taxon>
        <taxon>Candidatus Methanobinarius</taxon>
    </lineage>
</organism>
<dbReference type="Gene3D" id="4.10.860.10">
    <property type="entry name" value="UVR domain"/>
    <property type="match status" value="1"/>
</dbReference>
<dbReference type="InterPro" id="IPR050066">
    <property type="entry name" value="UvrABC_protein_C"/>
</dbReference>
<comment type="subunit">
    <text evidence="6">Interacts with UvrB in an incision complex.</text>
</comment>
<dbReference type="GO" id="GO:0005737">
    <property type="term" value="C:cytoplasm"/>
    <property type="evidence" value="ECO:0007669"/>
    <property type="project" value="UniProtKB-SubCell"/>
</dbReference>
<protein>
    <recommendedName>
        <fullName evidence="6">UvrABC system protein C</fullName>
        <shortName evidence="6">Protein UvrC</shortName>
    </recommendedName>
    <alternativeName>
        <fullName evidence="6">Excinuclease ABC subunit C</fullName>
    </alternativeName>
</protein>
<dbReference type="GO" id="GO:0009432">
    <property type="term" value="P:SOS response"/>
    <property type="evidence" value="ECO:0007669"/>
    <property type="project" value="UniProtKB-UniRule"/>
</dbReference>
<dbReference type="GO" id="GO:0009380">
    <property type="term" value="C:excinuclease repair complex"/>
    <property type="evidence" value="ECO:0007669"/>
    <property type="project" value="InterPro"/>
</dbReference>
<dbReference type="GO" id="GO:0003677">
    <property type="term" value="F:DNA binding"/>
    <property type="evidence" value="ECO:0007669"/>
    <property type="project" value="UniProtKB-UniRule"/>
</dbReference>
<evidence type="ECO:0000256" key="6">
    <source>
        <dbReference type="HAMAP-Rule" id="MF_00203"/>
    </source>
</evidence>
<dbReference type="InterPro" id="IPR010994">
    <property type="entry name" value="RuvA_2-like"/>
</dbReference>
<dbReference type="Pfam" id="PF08459">
    <property type="entry name" value="UvrC_RNaseH_dom"/>
    <property type="match status" value="1"/>
</dbReference>
<feature type="coiled-coil region" evidence="7">
    <location>
        <begin position="346"/>
        <end position="376"/>
    </location>
</feature>
<dbReference type="InterPro" id="IPR001943">
    <property type="entry name" value="UVR_dom"/>
</dbReference>
<evidence type="ECO:0000259" key="10">
    <source>
        <dbReference type="PROSITE" id="PS50165"/>
    </source>
</evidence>
<comment type="similarity">
    <text evidence="6">Belongs to the UvrC family.</text>
</comment>
<reference evidence="11 12" key="1">
    <citation type="submission" date="2018-06" db="EMBL/GenBank/DDBJ databases">
        <title>Genomic insight into two independent archaeal endosymbiosis events.</title>
        <authorList>
            <person name="Lind A.E."/>
            <person name="Lewis W.H."/>
            <person name="Spang A."/>
            <person name="Guy L."/>
            <person name="Embley M.T."/>
            <person name="Ettema T.J.G."/>
        </authorList>
    </citation>
    <scope>NUCLEOTIDE SEQUENCE [LARGE SCALE GENOMIC DNA]</scope>
    <source>
        <strain evidence="11">NOE</strain>
    </source>
</reference>
<dbReference type="PROSITE" id="PS50165">
    <property type="entry name" value="UVRC"/>
    <property type="match status" value="1"/>
</dbReference>
<dbReference type="InterPro" id="IPR035901">
    <property type="entry name" value="GIY-YIG_endonuc_sf"/>
</dbReference>
<dbReference type="CDD" id="cd10434">
    <property type="entry name" value="GIY-YIG_UvrC_Cho"/>
    <property type="match status" value="1"/>
</dbReference>
<dbReference type="PANTHER" id="PTHR30562">
    <property type="entry name" value="UVRC/OXIDOREDUCTASE"/>
    <property type="match status" value="1"/>
</dbReference>
<dbReference type="SUPFAM" id="SSF46600">
    <property type="entry name" value="C-terminal UvrC-binding domain of UvrB"/>
    <property type="match status" value="1"/>
</dbReference>